<protein>
    <submittedName>
        <fullName evidence="1">Uncharacterized protein</fullName>
    </submittedName>
</protein>
<evidence type="ECO:0000313" key="2">
    <source>
        <dbReference type="Proteomes" id="UP001355207"/>
    </source>
</evidence>
<sequence>MTVDVIPSIYLKENALEIASMDQHELGESETWTDDSTGITYTSKMIDNVTATWKADPSSRVDSRYADASGEITVNFEIKQFSNPFLIDQDDFYSYKYTFLGAQTEQGDVPCGDLSPRRFDAILFSTNGTKFDKFVAERIADYSQDQAASYVEELLSLQSN</sequence>
<keyword evidence="2" id="KW-1185">Reference proteome</keyword>
<dbReference type="GeneID" id="91098587"/>
<reference evidence="1 2" key="1">
    <citation type="submission" date="2024-01" db="EMBL/GenBank/DDBJ databases">
        <title>Comparative genomics of Cryptococcus and Kwoniella reveals pathogenesis evolution and contrasting modes of karyotype evolution via chromosome fusion or intercentromeric recombination.</title>
        <authorList>
            <person name="Coelho M.A."/>
            <person name="David-Palma M."/>
            <person name="Shea T."/>
            <person name="Bowers K."/>
            <person name="McGinley-Smith S."/>
            <person name="Mohammad A.W."/>
            <person name="Gnirke A."/>
            <person name="Yurkov A.M."/>
            <person name="Nowrousian M."/>
            <person name="Sun S."/>
            <person name="Cuomo C.A."/>
            <person name="Heitman J."/>
        </authorList>
    </citation>
    <scope>NUCLEOTIDE SEQUENCE [LARGE SCALE GENOMIC DNA]</scope>
    <source>
        <strain evidence="1 2">CBS 6074</strain>
    </source>
</reference>
<dbReference type="EMBL" id="CP144108">
    <property type="protein sequence ID" value="WWC92956.1"/>
    <property type="molecule type" value="Genomic_DNA"/>
</dbReference>
<gene>
    <name evidence="1" type="ORF">L201_007919</name>
</gene>
<dbReference type="RefSeq" id="XP_066079718.1">
    <property type="nucleotide sequence ID" value="XM_066223621.1"/>
</dbReference>
<accession>A0AAX4K5G3</accession>
<organism evidence="1 2">
    <name type="scientific">Kwoniella dendrophila CBS 6074</name>
    <dbReference type="NCBI Taxonomy" id="1295534"/>
    <lineage>
        <taxon>Eukaryota</taxon>
        <taxon>Fungi</taxon>
        <taxon>Dikarya</taxon>
        <taxon>Basidiomycota</taxon>
        <taxon>Agaricomycotina</taxon>
        <taxon>Tremellomycetes</taxon>
        <taxon>Tremellales</taxon>
        <taxon>Cryptococcaceae</taxon>
        <taxon>Kwoniella</taxon>
    </lineage>
</organism>
<proteinExistence type="predicted"/>
<name>A0AAX4K5G3_9TREE</name>
<dbReference type="AlphaFoldDB" id="A0AAX4K5G3"/>
<dbReference type="Proteomes" id="UP001355207">
    <property type="component" value="Chromosome 11"/>
</dbReference>
<evidence type="ECO:0000313" key="1">
    <source>
        <dbReference type="EMBL" id="WWC92956.1"/>
    </source>
</evidence>